<dbReference type="PANTHER" id="PTHR46537:SF3">
    <property type="entry name" value="E3 UBIQUITIN-PROTEIN LIGASE RING1A"/>
    <property type="match status" value="1"/>
</dbReference>
<dbReference type="Proteomes" id="UP001237642">
    <property type="component" value="Unassembled WGS sequence"/>
</dbReference>
<proteinExistence type="predicted"/>
<comment type="caution">
    <text evidence="1">The sequence shown here is derived from an EMBL/GenBank/DDBJ whole genome shotgun (WGS) entry which is preliminary data.</text>
</comment>
<accession>A0AAD8J2D1</accession>
<name>A0AAD8J2D1_9APIA</name>
<reference evidence="1" key="1">
    <citation type="submission" date="2023-02" db="EMBL/GenBank/DDBJ databases">
        <title>Genome of toxic invasive species Heracleum sosnowskyi carries increased number of genes despite the absence of recent whole-genome duplications.</title>
        <authorList>
            <person name="Schelkunov M."/>
            <person name="Shtratnikova V."/>
            <person name="Makarenko M."/>
            <person name="Klepikova A."/>
            <person name="Omelchenko D."/>
            <person name="Novikova G."/>
            <person name="Obukhova E."/>
            <person name="Bogdanov V."/>
            <person name="Penin A."/>
            <person name="Logacheva M."/>
        </authorList>
    </citation>
    <scope>NUCLEOTIDE SEQUENCE</scope>
    <source>
        <strain evidence="1">Hsosn_3</strain>
        <tissue evidence="1">Leaf</tissue>
    </source>
</reference>
<evidence type="ECO:0000313" key="1">
    <source>
        <dbReference type="EMBL" id="KAK1394647.1"/>
    </source>
</evidence>
<reference evidence="1" key="2">
    <citation type="submission" date="2023-05" db="EMBL/GenBank/DDBJ databases">
        <authorList>
            <person name="Schelkunov M.I."/>
        </authorList>
    </citation>
    <scope>NUCLEOTIDE SEQUENCE</scope>
    <source>
        <strain evidence="1">Hsosn_3</strain>
        <tissue evidence="1">Leaf</tissue>
    </source>
</reference>
<dbReference type="PANTHER" id="PTHR46537">
    <property type="entry name" value="OS11G0578200 PROTEIN"/>
    <property type="match status" value="1"/>
</dbReference>
<protein>
    <submittedName>
        <fullName evidence="1">Uncharacterized protein</fullName>
    </submittedName>
</protein>
<keyword evidence="2" id="KW-1185">Reference proteome</keyword>
<evidence type="ECO:0000313" key="2">
    <source>
        <dbReference type="Proteomes" id="UP001237642"/>
    </source>
</evidence>
<organism evidence="1 2">
    <name type="scientific">Heracleum sosnowskyi</name>
    <dbReference type="NCBI Taxonomy" id="360622"/>
    <lineage>
        <taxon>Eukaryota</taxon>
        <taxon>Viridiplantae</taxon>
        <taxon>Streptophyta</taxon>
        <taxon>Embryophyta</taxon>
        <taxon>Tracheophyta</taxon>
        <taxon>Spermatophyta</taxon>
        <taxon>Magnoliopsida</taxon>
        <taxon>eudicotyledons</taxon>
        <taxon>Gunneridae</taxon>
        <taxon>Pentapetalae</taxon>
        <taxon>asterids</taxon>
        <taxon>campanulids</taxon>
        <taxon>Apiales</taxon>
        <taxon>Apiaceae</taxon>
        <taxon>Apioideae</taxon>
        <taxon>apioid superclade</taxon>
        <taxon>Tordylieae</taxon>
        <taxon>Tordyliinae</taxon>
        <taxon>Heracleum</taxon>
    </lineage>
</organism>
<gene>
    <name evidence="1" type="ORF">POM88_013703</name>
</gene>
<dbReference type="InterPro" id="IPR044592">
    <property type="entry name" value="RING1A/B"/>
</dbReference>
<sequence length="121" mass="14499">MDAFWNCMYYKTKELSWTLFWRILYVLFVPWDEQRLPSLERLHMRCKPTVSIRHLCQYVASNIAAKADEIEILLVQQKELLCILEGHETSAELQAMYSVTQRDMRFAYRQKLPASMNYVRS</sequence>
<dbReference type="AlphaFoldDB" id="A0AAD8J2D1"/>
<dbReference type="EMBL" id="JAUIZM010000003">
    <property type="protein sequence ID" value="KAK1394647.1"/>
    <property type="molecule type" value="Genomic_DNA"/>
</dbReference>